<feature type="transmembrane region" description="Helical" evidence="1">
    <location>
        <begin position="50"/>
        <end position="69"/>
    </location>
</feature>
<keyword evidence="1" id="KW-0472">Membrane</keyword>
<proteinExistence type="predicted"/>
<evidence type="ECO:0000313" key="3">
    <source>
        <dbReference type="Proteomes" id="UP000242310"/>
    </source>
</evidence>
<sequence>MDRMYRVLAFWTGIFAVLFFVGDMYNMSLFFFAQTAMFLLLGYMKLNERVYVYIFAAYLTVFFVGYTYYTSFLWEPPL</sequence>
<comment type="caution">
    <text evidence="2">The sequence shown here is derived from an EMBL/GenBank/DDBJ whole genome shotgun (WGS) entry which is preliminary data.</text>
</comment>
<reference evidence="2 3" key="1">
    <citation type="submission" date="2018-03" db="EMBL/GenBank/DDBJ databases">
        <title>Genomic Encyclopedia of Type Strains, Phase III (KMG-III): the genomes of soil and plant-associated and newly described type strains.</title>
        <authorList>
            <person name="Whitman W."/>
        </authorList>
    </citation>
    <scope>NUCLEOTIDE SEQUENCE [LARGE SCALE GENOMIC DNA]</scope>
    <source>
        <strain evidence="2 3">CGMCC 1.07653</strain>
    </source>
</reference>
<feature type="transmembrane region" description="Helical" evidence="1">
    <location>
        <begin position="5"/>
        <end position="21"/>
    </location>
</feature>
<dbReference type="RefSeq" id="WP_106589800.1">
    <property type="nucleotide sequence ID" value="NZ_PYAV01000016.1"/>
</dbReference>
<gene>
    <name evidence="2" type="ORF">B0H94_11652</name>
</gene>
<organism evidence="2 3">
    <name type="scientific">Salsuginibacillus halophilus</name>
    <dbReference type="NCBI Taxonomy" id="517424"/>
    <lineage>
        <taxon>Bacteria</taxon>
        <taxon>Bacillati</taxon>
        <taxon>Bacillota</taxon>
        <taxon>Bacilli</taxon>
        <taxon>Bacillales</taxon>
        <taxon>Bacillaceae</taxon>
        <taxon>Salsuginibacillus</taxon>
    </lineage>
</organism>
<keyword evidence="1" id="KW-0812">Transmembrane</keyword>
<feature type="transmembrane region" description="Helical" evidence="1">
    <location>
        <begin position="27"/>
        <end position="43"/>
    </location>
</feature>
<dbReference type="OrthoDB" id="2353516at2"/>
<keyword evidence="3" id="KW-1185">Reference proteome</keyword>
<protein>
    <submittedName>
        <fullName evidence="2">Uncharacterized protein DUF2626</fullName>
    </submittedName>
</protein>
<evidence type="ECO:0000256" key="1">
    <source>
        <dbReference type="SAM" id="Phobius"/>
    </source>
</evidence>
<keyword evidence="1" id="KW-1133">Transmembrane helix</keyword>
<dbReference type="Pfam" id="PF11117">
    <property type="entry name" value="DUF2626"/>
    <property type="match status" value="1"/>
</dbReference>
<evidence type="ECO:0000313" key="2">
    <source>
        <dbReference type="EMBL" id="PSL42347.1"/>
    </source>
</evidence>
<dbReference type="AlphaFoldDB" id="A0A2P8H7Y6"/>
<dbReference type="EMBL" id="PYAV01000016">
    <property type="protein sequence ID" value="PSL42347.1"/>
    <property type="molecule type" value="Genomic_DNA"/>
</dbReference>
<dbReference type="Proteomes" id="UP000242310">
    <property type="component" value="Unassembled WGS sequence"/>
</dbReference>
<accession>A0A2P8H7Y6</accession>
<name>A0A2P8H7Y6_9BACI</name>
<dbReference type="InterPro" id="IPR020254">
    <property type="entry name" value="DUF2626"/>
</dbReference>